<keyword evidence="3" id="KW-0732">Signal</keyword>
<dbReference type="AlphaFoldDB" id="A0A316AA08"/>
<evidence type="ECO:0000256" key="1">
    <source>
        <dbReference type="ARBA" id="ARBA00006484"/>
    </source>
</evidence>
<keyword evidence="2" id="KW-0560">Oxidoreductase</keyword>
<evidence type="ECO:0000313" key="5">
    <source>
        <dbReference type="Proteomes" id="UP000245469"/>
    </source>
</evidence>
<dbReference type="NCBIfam" id="NF005754">
    <property type="entry name" value="PRK07578.1"/>
    <property type="match status" value="1"/>
</dbReference>
<dbReference type="InterPro" id="IPR036291">
    <property type="entry name" value="NAD(P)-bd_dom_sf"/>
</dbReference>
<dbReference type="CDD" id="cd11731">
    <property type="entry name" value="Lin1944_like_SDR_c"/>
    <property type="match status" value="1"/>
</dbReference>
<dbReference type="EMBL" id="QGDQ01000006">
    <property type="protein sequence ID" value="PWJ54605.1"/>
    <property type="molecule type" value="Genomic_DNA"/>
</dbReference>
<dbReference type="InterPro" id="IPR002347">
    <property type="entry name" value="SDR_fam"/>
</dbReference>
<protein>
    <submittedName>
        <fullName evidence="4">NAD(P)-dependent dehydrogenase (Short-subunit alcohol dehydrogenase family)</fullName>
    </submittedName>
</protein>
<comment type="similarity">
    <text evidence="1">Belongs to the short-chain dehydrogenases/reductases (SDR) family.</text>
</comment>
<dbReference type="PRINTS" id="PR00081">
    <property type="entry name" value="GDHRDH"/>
</dbReference>
<dbReference type="SUPFAM" id="SSF51735">
    <property type="entry name" value="NAD(P)-binding Rossmann-fold domains"/>
    <property type="match status" value="1"/>
</dbReference>
<name>A0A316AA08_9ACTN</name>
<dbReference type="Pfam" id="PF13561">
    <property type="entry name" value="adh_short_C2"/>
    <property type="match status" value="1"/>
</dbReference>
<sequence length="204" mass="21178">MSKRVIVIGASGAAGSAVAAALGERHQVLSASRSGQYRVDVTDPVSITDLYRRATAEGPVHAVAFVAGVTPFKALGELALDDFRAGLDDKLLGQVELVRQGIHHLADGGSFTLMAGVLADDPILTGAVASTVNGALESFVKAAAIELPRGLRINAVSPEVLVESWDDYGPFFPGHVPVPAAEVGRAYVRSVDGAQTGQVYKVGF</sequence>
<accession>A0A316AA08</accession>
<keyword evidence="5" id="KW-1185">Reference proteome</keyword>
<feature type="chain" id="PRO_5038859966" evidence="3">
    <location>
        <begin position="20"/>
        <end position="204"/>
    </location>
</feature>
<dbReference type="Gene3D" id="3.40.50.720">
    <property type="entry name" value="NAD(P)-binding Rossmann-like Domain"/>
    <property type="match status" value="1"/>
</dbReference>
<dbReference type="InterPro" id="IPR051122">
    <property type="entry name" value="SDR_DHRS6-like"/>
</dbReference>
<dbReference type="Proteomes" id="UP000245469">
    <property type="component" value="Unassembled WGS sequence"/>
</dbReference>
<feature type="signal peptide" evidence="3">
    <location>
        <begin position="1"/>
        <end position="19"/>
    </location>
</feature>
<organism evidence="4 5">
    <name type="scientific">Quadrisphaera granulorum</name>
    <dbReference type="NCBI Taxonomy" id="317664"/>
    <lineage>
        <taxon>Bacteria</taxon>
        <taxon>Bacillati</taxon>
        <taxon>Actinomycetota</taxon>
        <taxon>Actinomycetes</taxon>
        <taxon>Kineosporiales</taxon>
        <taxon>Kineosporiaceae</taxon>
        <taxon>Quadrisphaera</taxon>
    </lineage>
</organism>
<comment type="caution">
    <text evidence="4">The sequence shown here is derived from an EMBL/GenBank/DDBJ whole genome shotgun (WGS) entry which is preliminary data.</text>
</comment>
<dbReference type="PANTHER" id="PTHR43477:SF1">
    <property type="entry name" value="DIHYDROANTICAPSIN 7-DEHYDROGENASE"/>
    <property type="match status" value="1"/>
</dbReference>
<dbReference type="PANTHER" id="PTHR43477">
    <property type="entry name" value="DIHYDROANTICAPSIN 7-DEHYDROGENASE"/>
    <property type="match status" value="1"/>
</dbReference>
<reference evidence="4 5" key="1">
    <citation type="submission" date="2018-03" db="EMBL/GenBank/DDBJ databases">
        <title>Genomic Encyclopedia of Archaeal and Bacterial Type Strains, Phase II (KMG-II): from individual species to whole genera.</title>
        <authorList>
            <person name="Goeker M."/>
        </authorList>
    </citation>
    <scope>NUCLEOTIDE SEQUENCE [LARGE SCALE GENOMIC DNA]</scope>
    <source>
        <strain evidence="4 5">DSM 44889</strain>
    </source>
</reference>
<dbReference type="RefSeq" id="WP_109773623.1">
    <property type="nucleotide sequence ID" value="NZ_QGDQ01000006.1"/>
</dbReference>
<evidence type="ECO:0000256" key="3">
    <source>
        <dbReference type="SAM" id="SignalP"/>
    </source>
</evidence>
<dbReference type="GO" id="GO:0016491">
    <property type="term" value="F:oxidoreductase activity"/>
    <property type="evidence" value="ECO:0007669"/>
    <property type="project" value="UniProtKB-KW"/>
</dbReference>
<gene>
    <name evidence="4" type="ORF">BXY45_10648</name>
</gene>
<proteinExistence type="inferred from homology"/>
<evidence type="ECO:0000256" key="2">
    <source>
        <dbReference type="ARBA" id="ARBA00023002"/>
    </source>
</evidence>
<dbReference type="OrthoDB" id="9787486at2"/>
<evidence type="ECO:0000313" key="4">
    <source>
        <dbReference type="EMBL" id="PWJ54605.1"/>
    </source>
</evidence>